<reference evidence="5" key="1">
    <citation type="submission" date="2019-03" db="EMBL/GenBank/DDBJ databases">
        <title>Long read genome sequence of the mycoparasitic Pythium oligandrum ATCC 38472 isolated from sugarbeet rhizosphere.</title>
        <authorList>
            <person name="Gaulin E."/>
        </authorList>
    </citation>
    <scope>NUCLEOTIDE SEQUENCE</scope>
    <source>
        <strain evidence="5">ATCC 38472_TT</strain>
    </source>
</reference>
<accession>A0A8K1CP39</accession>
<dbReference type="Gene3D" id="1.10.8.10">
    <property type="entry name" value="DNA helicase RuvA subunit, C-terminal domain"/>
    <property type="match status" value="1"/>
</dbReference>
<dbReference type="Gene3D" id="2.30.42.10">
    <property type="match status" value="1"/>
</dbReference>
<name>A0A8K1CP39_PYTOL</name>
<keyword evidence="6" id="KW-1185">Reference proteome</keyword>
<dbReference type="SMART" id="SM00165">
    <property type="entry name" value="UBA"/>
    <property type="match status" value="1"/>
</dbReference>
<organism evidence="5 6">
    <name type="scientific">Pythium oligandrum</name>
    <name type="common">Mycoparasitic fungus</name>
    <dbReference type="NCBI Taxonomy" id="41045"/>
    <lineage>
        <taxon>Eukaryota</taxon>
        <taxon>Sar</taxon>
        <taxon>Stramenopiles</taxon>
        <taxon>Oomycota</taxon>
        <taxon>Peronosporomycetes</taxon>
        <taxon>Pythiales</taxon>
        <taxon>Pythiaceae</taxon>
        <taxon>Pythium</taxon>
    </lineage>
</organism>
<feature type="region of interest" description="Disordered" evidence="2">
    <location>
        <begin position="84"/>
        <end position="317"/>
    </location>
</feature>
<evidence type="ECO:0000256" key="1">
    <source>
        <dbReference type="SAM" id="Coils"/>
    </source>
</evidence>
<evidence type="ECO:0000313" key="6">
    <source>
        <dbReference type="Proteomes" id="UP000794436"/>
    </source>
</evidence>
<feature type="domain" description="PDZ" evidence="4">
    <location>
        <begin position="1"/>
        <end position="70"/>
    </location>
</feature>
<evidence type="ECO:0008006" key="7">
    <source>
        <dbReference type="Google" id="ProtNLM"/>
    </source>
</evidence>
<feature type="domain" description="UBA" evidence="3">
    <location>
        <begin position="308"/>
        <end position="355"/>
    </location>
</feature>
<dbReference type="Proteomes" id="UP000794436">
    <property type="component" value="Unassembled WGS sequence"/>
</dbReference>
<dbReference type="PROSITE" id="PS50030">
    <property type="entry name" value="UBA"/>
    <property type="match status" value="1"/>
</dbReference>
<dbReference type="EMBL" id="SPLM01000036">
    <property type="protein sequence ID" value="TMW66176.1"/>
    <property type="molecule type" value="Genomic_DNA"/>
</dbReference>
<dbReference type="InterPro" id="IPR015940">
    <property type="entry name" value="UBA"/>
</dbReference>
<feature type="compositionally biased region" description="Polar residues" evidence="2">
    <location>
        <begin position="223"/>
        <end position="233"/>
    </location>
</feature>
<dbReference type="AlphaFoldDB" id="A0A8K1CP39"/>
<dbReference type="SUPFAM" id="SSF50156">
    <property type="entry name" value="PDZ domain-like"/>
    <property type="match status" value="1"/>
</dbReference>
<evidence type="ECO:0000313" key="5">
    <source>
        <dbReference type="EMBL" id="TMW66176.1"/>
    </source>
</evidence>
<protein>
    <recommendedName>
        <fullName evidence="7">UBA domain-containing protein</fullName>
    </recommendedName>
</protein>
<feature type="compositionally biased region" description="Low complexity" evidence="2">
    <location>
        <begin position="117"/>
        <end position="182"/>
    </location>
</feature>
<dbReference type="InterPro" id="IPR036034">
    <property type="entry name" value="PDZ_sf"/>
</dbReference>
<feature type="compositionally biased region" description="Polar residues" evidence="2">
    <location>
        <begin position="183"/>
        <end position="215"/>
    </location>
</feature>
<feature type="coiled-coil region" evidence="1">
    <location>
        <begin position="362"/>
        <end position="390"/>
    </location>
</feature>
<evidence type="ECO:0000256" key="2">
    <source>
        <dbReference type="SAM" id="MobiDB-lite"/>
    </source>
</evidence>
<proteinExistence type="predicted"/>
<dbReference type="SUPFAM" id="SSF46934">
    <property type="entry name" value="UBA-like"/>
    <property type="match status" value="1"/>
</dbReference>
<comment type="caution">
    <text evidence="5">The sequence shown here is derived from an EMBL/GenBank/DDBJ whole genome shotgun (WGS) entry which is preliminary data.</text>
</comment>
<evidence type="ECO:0000259" key="3">
    <source>
        <dbReference type="PROSITE" id="PS50030"/>
    </source>
</evidence>
<dbReference type="PROSITE" id="PS50106">
    <property type="entry name" value="PDZ"/>
    <property type="match status" value="1"/>
</dbReference>
<dbReference type="InterPro" id="IPR009060">
    <property type="entry name" value="UBA-like_sf"/>
</dbReference>
<evidence type="ECO:0000259" key="4">
    <source>
        <dbReference type="PROSITE" id="PS50106"/>
    </source>
</evidence>
<dbReference type="SMART" id="SM00228">
    <property type="entry name" value="PDZ"/>
    <property type="match status" value="1"/>
</dbReference>
<gene>
    <name evidence="5" type="ORF">Poli38472_003941</name>
</gene>
<keyword evidence="1" id="KW-0175">Coiled coil</keyword>
<dbReference type="OrthoDB" id="68234at2759"/>
<feature type="compositionally biased region" description="Polar residues" evidence="2">
    <location>
        <begin position="242"/>
        <end position="255"/>
    </location>
</feature>
<sequence>MAKANGERSFGMTLEQYKVASNEEYPCVSYVFPQSAASRAGMQPGWAVLSINGKSCRGLSVRDAAANFRDRSEVTMCVDTQRTVPTPPLAQARPVTSSAVPTATAVPAQSAGQSTLRAAAAPPSSTRAVAPPVSSIPVTSSSVPSQSAPPSAPVAPSAPAQTTTVSSQPAPVTQAPVPAASTNTSRVNATPVVTQTPSTMAQTPSASAAPSNTPRSVAKPSDDATQSSTNTTRGAGKKRGRQSTARSSPETSTASAKKPRARTSSVNLADAWDSDDPIVLVDSDTERSVEDEEVDPPSGRRRRYSTRQSAETGRPRRSLTVDRLIAMGFTQEDAEASVVAKGHNPEACMLWIVSRLEEKHFVNELNQASIESERAKRAEEEKLKKQESETLKNATAFTTLFPTSYILSEESEAGAFKQMLSSTIGSIDPDTLLRTLLTKLLQLEHQAIRWYKTAARCYMLQLALRLETSFSSHDALTCCSQQKAPTKEAIASCSCAFVRALHEEEVALNRALFDMPDNHGGVPVQFIRADESMQFSLEDDGFEVVEVPRMDED</sequence>
<dbReference type="InterPro" id="IPR001478">
    <property type="entry name" value="PDZ"/>
</dbReference>